<evidence type="ECO:0000256" key="1">
    <source>
        <dbReference type="SAM" id="MobiDB-lite"/>
    </source>
</evidence>
<keyword evidence="3" id="KW-1185">Reference proteome</keyword>
<dbReference type="RefSeq" id="WP_119665643.1">
    <property type="nucleotide sequence ID" value="NZ_QXED01000001.1"/>
</dbReference>
<protein>
    <submittedName>
        <fullName evidence="2">Uncharacterized protein</fullName>
    </submittedName>
</protein>
<name>A0A418MH96_9BACT</name>
<feature type="region of interest" description="Disordered" evidence="1">
    <location>
        <begin position="61"/>
        <end position="84"/>
    </location>
</feature>
<dbReference type="EMBL" id="QXED01000001">
    <property type="protein sequence ID" value="RIV26785.1"/>
    <property type="molecule type" value="Genomic_DNA"/>
</dbReference>
<gene>
    <name evidence="2" type="ORF">DYU11_00225</name>
</gene>
<feature type="compositionally biased region" description="Polar residues" evidence="1">
    <location>
        <begin position="65"/>
        <end position="84"/>
    </location>
</feature>
<reference evidence="2 3" key="1">
    <citation type="submission" date="2018-08" db="EMBL/GenBank/DDBJ databases">
        <title>Fibrisoma montanum sp. nov., isolated from Danxia mountain soil.</title>
        <authorList>
            <person name="Huang Y."/>
        </authorList>
    </citation>
    <scope>NUCLEOTIDE SEQUENCE [LARGE SCALE GENOMIC DNA]</scope>
    <source>
        <strain evidence="2 3">HYT19</strain>
    </source>
</reference>
<sequence>MKKRTIIPPCSRPLQLRNLFGNDLAMPGGTSFGIIVRKNQISGYRQVIAAVTALLLASSLSSASPENVATKQAYQTVDTRSTVQ</sequence>
<organism evidence="2 3">
    <name type="scientific">Fibrisoma montanum</name>
    <dbReference type="NCBI Taxonomy" id="2305895"/>
    <lineage>
        <taxon>Bacteria</taxon>
        <taxon>Pseudomonadati</taxon>
        <taxon>Bacteroidota</taxon>
        <taxon>Cytophagia</taxon>
        <taxon>Cytophagales</taxon>
        <taxon>Spirosomataceae</taxon>
        <taxon>Fibrisoma</taxon>
    </lineage>
</organism>
<dbReference type="AlphaFoldDB" id="A0A418MH96"/>
<proteinExistence type="predicted"/>
<dbReference type="Proteomes" id="UP000283523">
    <property type="component" value="Unassembled WGS sequence"/>
</dbReference>
<evidence type="ECO:0000313" key="2">
    <source>
        <dbReference type="EMBL" id="RIV26785.1"/>
    </source>
</evidence>
<comment type="caution">
    <text evidence="2">The sequence shown here is derived from an EMBL/GenBank/DDBJ whole genome shotgun (WGS) entry which is preliminary data.</text>
</comment>
<accession>A0A418MH96</accession>
<evidence type="ECO:0000313" key="3">
    <source>
        <dbReference type="Proteomes" id="UP000283523"/>
    </source>
</evidence>